<keyword evidence="4" id="KW-0804">Transcription</keyword>
<reference evidence="7 8" key="1">
    <citation type="submission" date="2014-04" db="EMBL/GenBank/DDBJ databases">
        <authorList>
            <consortium name="DOE Joint Genome Institute"/>
            <person name="Kuo A."/>
            <person name="Zuccaro A."/>
            <person name="Kohler A."/>
            <person name="Nagy L.G."/>
            <person name="Floudas D."/>
            <person name="Copeland A."/>
            <person name="Barry K.W."/>
            <person name="Cichocki N."/>
            <person name="Veneault-Fourrey C."/>
            <person name="LaButti K."/>
            <person name="Lindquist E.A."/>
            <person name="Lipzen A."/>
            <person name="Lundell T."/>
            <person name="Morin E."/>
            <person name="Murat C."/>
            <person name="Sun H."/>
            <person name="Tunlid A."/>
            <person name="Henrissat B."/>
            <person name="Grigoriev I.V."/>
            <person name="Hibbett D.S."/>
            <person name="Martin F."/>
            <person name="Nordberg H.P."/>
            <person name="Cantor M.N."/>
            <person name="Hua S.X."/>
        </authorList>
    </citation>
    <scope>NUCLEOTIDE SEQUENCE [LARGE SCALE GENOMIC DNA]</scope>
    <source>
        <strain evidence="7 8">MAFF 305830</strain>
    </source>
</reference>
<comment type="subcellular location">
    <subcellularLocation>
        <location evidence="1 4">Nucleus</location>
    </subcellularLocation>
</comment>
<name>A0A0C3AZ73_SERVB</name>
<keyword evidence="8" id="KW-1185">Reference proteome</keyword>
<dbReference type="Pfam" id="PF10280">
    <property type="entry name" value="Med11"/>
    <property type="match status" value="1"/>
</dbReference>
<evidence type="ECO:0000256" key="5">
    <source>
        <dbReference type="SAM" id="MobiDB-lite"/>
    </source>
</evidence>
<accession>A0A0C3AZ73</accession>
<dbReference type="Proteomes" id="UP000054097">
    <property type="component" value="Unassembled WGS sequence"/>
</dbReference>
<comment type="similarity">
    <text evidence="2 4">Belongs to the Mediator complex subunit 11 family.</text>
</comment>
<feature type="region of interest" description="Disordered" evidence="5">
    <location>
        <begin position="105"/>
        <end position="140"/>
    </location>
</feature>
<reference evidence="7" key="3">
    <citation type="submission" date="2015-02" db="EMBL/GenBank/DDBJ databases">
        <title>Evolutionary Origins and Diversification of the Mycorrhizal Mutualists.</title>
        <authorList>
            <consortium name="DOE Joint Genome Institute"/>
            <consortium name="Mycorrhizal Genomics Consortium"/>
            <person name="Kohler A."/>
            <person name="Kuo A."/>
            <person name="Nagy L.G."/>
            <person name="Floudas D."/>
            <person name="Copeland A."/>
            <person name="Barry K.W."/>
            <person name="Cichocki N."/>
            <person name="Veneault-Fourrey C."/>
            <person name="LaButti K."/>
            <person name="Lindquist E.A."/>
            <person name="Lipzen A."/>
            <person name="Lundell T."/>
            <person name="Morin E."/>
            <person name="Murat C."/>
            <person name="Riley R."/>
            <person name="Ohm R."/>
            <person name="Sun H."/>
            <person name="Tunlid A."/>
            <person name="Henrissat B."/>
            <person name="Grigoriev I.V."/>
            <person name="Hibbett D.S."/>
            <person name="Martin F."/>
        </authorList>
    </citation>
    <scope>NUCLEOTIDE SEQUENCE</scope>
    <source>
        <strain evidence="7">MAFF 305830</strain>
    </source>
</reference>
<protein>
    <recommendedName>
        <fullName evidence="4">Mediator of RNA polymerase II transcription subunit 11</fullName>
    </recommendedName>
    <alternativeName>
        <fullName evidence="4">Mediator complex subunit 11</fullName>
    </alternativeName>
</protein>
<proteinExistence type="inferred from homology"/>
<evidence type="ECO:0000256" key="4">
    <source>
        <dbReference type="RuleBase" id="RU364147"/>
    </source>
</evidence>
<evidence type="ECO:0000256" key="2">
    <source>
        <dbReference type="ARBA" id="ARBA00008186"/>
    </source>
</evidence>
<evidence type="ECO:0000256" key="3">
    <source>
        <dbReference type="ARBA" id="ARBA00023242"/>
    </source>
</evidence>
<keyword evidence="4" id="KW-0805">Transcription regulation</keyword>
<keyword evidence="3 4" id="KW-0539">Nucleus</keyword>
<sequence>MSSMDSGSDGPEGDTIWESAESAKQIQRLGQVEQDIVKLMELASESMSLLALPQTDTSEETASMPKNRSAAFATNAEEYFRTLNSIQTGIRTSIAKIRAARIPPAALRAPEPSRGPSRMALGTGMPSGDLPDNPAGSYNDAGFQEKKVEAEAWAGVATALRQVVHVASSSDSKEEV</sequence>
<reference evidence="8" key="2">
    <citation type="submission" date="2015-01" db="EMBL/GenBank/DDBJ databases">
        <title>Evolutionary Origins and Diversification of the Mycorrhizal Mutualists.</title>
        <authorList>
            <consortium name="DOE Joint Genome Institute"/>
            <consortium name="Mycorrhizal Genomics Consortium"/>
            <person name="Kohler A."/>
            <person name="Kuo A."/>
            <person name="Nagy L.G."/>
            <person name="Floudas D."/>
            <person name="Copeland A."/>
            <person name="Barry K.W."/>
            <person name="Cichocki N."/>
            <person name="Veneault-Fourrey C."/>
            <person name="LaButti K."/>
            <person name="Lindquist E.A."/>
            <person name="Lipzen A."/>
            <person name="Lundell T."/>
            <person name="Morin E."/>
            <person name="Murat C."/>
            <person name="Riley R."/>
            <person name="Ohm R."/>
            <person name="Sun H."/>
            <person name="Tunlid A."/>
            <person name="Henrissat B."/>
            <person name="Grigoriev I.V."/>
            <person name="Hibbett D.S."/>
            <person name="Martin F."/>
        </authorList>
    </citation>
    <scope>NUCLEOTIDE SEQUENCE [LARGE SCALE GENOMIC DNA]</scope>
    <source>
        <strain evidence="8">MAFF 305830</strain>
    </source>
</reference>
<comment type="function">
    <text evidence="4">Component of the Mediator complex, a coactivator involved in the regulated transcription of nearly all RNA polymerase II-dependent genes. Mediator functions as a bridge to convey information from gene-specific regulatory proteins to the basal RNA polymerase II transcription machinery. Mediator is recruited to promoters by direct interactions with regulatory proteins and serves as a scaffold for the assembly of a functional pre-initiation complex with RNA polymerase II and the general transcription factors.</text>
</comment>
<dbReference type="InterPro" id="IPR019404">
    <property type="entry name" value="Mediator_Med11"/>
</dbReference>
<evidence type="ECO:0000313" key="7">
    <source>
        <dbReference type="EMBL" id="KIM25264.1"/>
    </source>
</evidence>
<gene>
    <name evidence="4" type="primary">MED11</name>
    <name evidence="7" type="ORF">M408DRAFT_331360</name>
    <name evidence="6" type="ORF">M408DRAFT_334159</name>
</gene>
<dbReference type="EMBL" id="KN824483">
    <property type="protein sequence ID" value="KIM20052.1"/>
    <property type="molecule type" value="Genomic_DNA"/>
</dbReference>
<dbReference type="EMBL" id="KN824316">
    <property type="protein sequence ID" value="KIM25264.1"/>
    <property type="molecule type" value="Genomic_DNA"/>
</dbReference>
<dbReference type="STRING" id="933852.A0A0C3AZ73"/>
<dbReference type="HOGENOM" id="CLU_119156_1_0_1"/>
<organism evidence="7 8">
    <name type="scientific">Serendipita vermifera MAFF 305830</name>
    <dbReference type="NCBI Taxonomy" id="933852"/>
    <lineage>
        <taxon>Eukaryota</taxon>
        <taxon>Fungi</taxon>
        <taxon>Dikarya</taxon>
        <taxon>Basidiomycota</taxon>
        <taxon>Agaricomycotina</taxon>
        <taxon>Agaricomycetes</taxon>
        <taxon>Sebacinales</taxon>
        <taxon>Serendipitaceae</taxon>
        <taxon>Serendipita</taxon>
    </lineage>
</organism>
<keyword evidence="4" id="KW-0010">Activator</keyword>
<dbReference type="Gene3D" id="1.10.287.3490">
    <property type="match status" value="1"/>
</dbReference>
<evidence type="ECO:0000313" key="6">
    <source>
        <dbReference type="EMBL" id="KIM20052.1"/>
    </source>
</evidence>
<comment type="subunit">
    <text evidence="4">Component of the Mediator complex.</text>
</comment>
<dbReference type="GO" id="GO:0003712">
    <property type="term" value="F:transcription coregulator activity"/>
    <property type="evidence" value="ECO:0007669"/>
    <property type="project" value="InterPro"/>
</dbReference>
<dbReference type="GO" id="GO:0006357">
    <property type="term" value="P:regulation of transcription by RNA polymerase II"/>
    <property type="evidence" value="ECO:0007669"/>
    <property type="project" value="InterPro"/>
</dbReference>
<evidence type="ECO:0000313" key="8">
    <source>
        <dbReference type="Proteomes" id="UP000054097"/>
    </source>
</evidence>
<dbReference type="OrthoDB" id="3358442at2759"/>
<dbReference type="GO" id="GO:0016592">
    <property type="term" value="C:mediator complex"/>
    <property type="evidence" value="ECO:0007669"/>
    <property type="project" value="InterPro"/>
</dbReference>
<evidence type="ECO:0000256" key="1">
    <source>
        <dbReference type="ARBA" id="ARBA00004123"/>
    </source>
</evidence>
<dbReference type="AlphaFoldDB" id="A0A0C3AZ73"/>